<dbReference type="Proteomes" id="UP001275084">
    <property type="component" value="Unassembled WGS sequence"/>
</dbReference>
<accession>A0AAJ0MIN5</accession>
<evidence type="ECO:0000313" key="2">
    <source>
        <dbReference type="EMBL" id="KAK3360503.1"/>
    </source>
</evidence>
<dbReference type="PANTHER" id="PTHR33112">
    <property type="entry name" value="DOMAIN PROTEIN, PUTATIVE-RELATED"/>
    <property type="match status" value="1"/>
</dbReference>
<reference evidence="2" key="2">
    <citation type="submission" date="2023-06" db="EMBL/GenBank/DDBJ databases">
        <authorList>
            <consortium name="Lawrence Berkeley National Laboratory"/>
            <person name="Haridas S."/>
            <person name="Hensen N."/>
            <person name="Bonometti L."/>
            <person name="Westerberg I."/>
            <person name="Brannstrom I.O."/>
            <person name="Guillou S."/>
            <person name="Cros-Aarteil S."/>
            <person name="Calhoun S."/>
            <person name="Kuo A."/>
            <person name="Mondo S."/>
            <person name="Pangilinan J."/>
            <person name="Riley R."/>
            <person name="Labutti K."/>
            <person name="Andreopoulos B."/>
            <person name="Lipzen A."/>
            <person name="Chen C."/>
            <person name="Yanf M."/>
            <person name="Daum C."/>
            <person name="Ng V."/>
            <person name="Clum A."/>
            <person name="Steindorff A."/>
            <person name="Ohm R."/>
            <person name="Martin F."/>
            <person name="Silar P."/>
            <person name="Natvig D."/>
            <person name="Lalanne C."/>
            <person name="Gautier V."/>
            <person name="Ament-Velasquez S.L."/>
            <person name="Kruys A."/>
            <person name="Hutchinson M.I."/>
            <person name="Powell A.J."/>
            <person name="Barry K."/>
            <person name="Miller A.N."/>
            <person name="Grigoriev I.V."/>
            <person name="Debuchy R."/>
            <person name="Gladieux P."/>
            <person name="Thoren M.H."/>
            <person name="Johannesson H."/>
        </authorList>
    </citation>
    <scope>NUCLEOTIDE SEQUENCE</scope>
    <source>
        <strain evidence="2">CBS 955.72</strain>
    </source>
</reference>
<proteinExistence type="predicted"/>
<feature type="non-terminal residue" evidence="2">
    <location>
        <position position="1"/>
    </location>
</feature>
<evidence type="ECO:0000259" key="1">
    <source>
        <dbReference type="Pfam" id="PF06985"/>
    </source>
</evidence>
<feature type="non-terminal residue" evidence="2">
    <location>
        <position position="122"/>
    </location>
</feature>
<feature type="domain" description="Heterokaryon incompatibility" evidence="1">
    <location>
        <begin position="42"/>
        <end position="122"/>
    </location>
</feature>
<gene>
    <name evidence="2" type="ORF">B0T25DRAFT_415770</name>
</gene>
<dbReference type="InterPro" id="IPR010730">
    <property type="entry name" value="HET"/>
</dbReference>
<sequence length="122" mass="13979">CRGLKTNDGDKQMPTRVIDVGSQDEPSLLRKLIETKGVPGKYLCLSHRWAKAPRLRALRSNLQEHQQALPINQVPPTFAHAIEITRNLGFRYLWIDSLCIIQDDENDGMFESKKMDTIFEEA</sequence>
<comment type="caution">
    <text evidence="2">The sequence shown here is derived from an EMBL/GenBank/DDBJ whole genome shotgun (WGS) entry which is preliminary data.</text>
</comment>
<dbReference type="Pfam" id="PF06985">
    <property type="entry name" value="HET"/>
    <property type="match status" value="1"/>
</dbReference>
<reference evidence="2" key="1">
    <citation type="journal article" date="2023" name="Mol. Phylogenet. Evol.">
        <title>Genome-scale phylogeny and comparative genomics of the fungal order Sordariales.</title>
        <authorList>
            <person name="Hensen N."/>
            <person name="Bonometti L."/>
            <person name="Westerberg I."/>
            <person name="Brannstrom I.O."/>
            <person name="Guillou S."/>
            <person name="Cros-Aarteil S."/>
            <person name="Calhoun S."/>
            <person name="Haridas S."/>
            <person name="Kuo A."/>
            <person name="Mondo S."/>
            <person name="Pangilinan J."/>
            <person name="Riley R."/>
            <person name="LaButti K."/>
            <person name="Andreopoulos B."/>
            <person name="Lipzen A."/>
            <person name="Chen C."/>
            <person name="Yan M."/>
            <person name="Daum C."/>
            <person name="Ng V."/>
            <person name="Clum A."/>
            <person name="Steindorff A."/>
            <person name="Ohm R.A."/>
            <person name="Martin F."/>
            <person name="Silar P."/>
            <person name="Natvig D.O."/>
            <person name="Lalanne C."/>
            <person name="Gautier V."/>
            <person name="Ament-Velasquez S.L."/>
            <person name="Kruys A."/>
            <person name="Hutchinson M.I."/>
            <person name="Powell A.J."/>
            <person name="Barry K."/>
            <person name="Miller A.N."/>
            <person name="Grigoriev I.V."/>
            <person name="Debuchy R."/>
            <person name="Gladieux P."/>
            <person name="Hiltunen Thoren M."/>
            <person name="Johannesson H."/>
        </authorList>
    </citation>
    <scope>NUCLEOTIDE SEQUENCE</scope>
    <source>
        <strain evidence="2">CBS 955.72</strain>
    </source>
</reference>
<dbReference type="EMBL" id="JAUIQD010000002">
    <property type="protein sequence ID" value="KAK3360503.1"/>
    <property type="molecule type" value="Genomic_DNA"/>
</dbReference>
<protein>
    <recommendedName>
        <fullName evidence="1">Heterokaryon incompatibility domain-containing protein</fullName>
    </recommendedName>
</protein>
<keyword evidence="3" id="KW-1185">Reference proteome</keyword>
<organism evidence="2 3">
    <name type="scientific">Lasiosphaeria hispida</name>
    <dbReference type="NCBI Taxonomy" id="260671"/>
    <lineage>
        <taxon>Eukaryota</taxon>
        <taxon>Fungi</taxon>
        <taxon>Dikarya</taxon>
        <taxon>Ascomycota</taxon>
        <taxon>Pezizomycotina</taxon>
        <taxon>Sordariomycetes</taxon>
        <taxon>Sordariomycetidae</taxon>
        <taxon>Sordariales</taxon>
        <taxon>Lasiosphaeriaceae</taxon>
        <taxon>Lasiosphaeria</taxon>
    </lineage>
</organism>
<dbReference type="PANTHER" id="PTHR33112:SF16">
    <property type="entry name" value="HETEROKARYON INCOMPATIBILITY DOMAIN-CONTAINING PROTEIN"/>
    <property type="match status" value="1"/>
</dbReference>
<dbReference type="AlphaFoldDB" id="A0AAJ0MIN5"/>
<name>A0AAJ0MIN5_9PEZI</name>
<evidence type="ECO:0000313" key="3">
    <source>
        <dbReference type="Proteomes" id="UP001275084"/>
    </source>
</evidence>